<reference evidence="1 2" key="1">
    <citation type="submission" date="2023-07" db="EMBL/GenBank/DDBJ databases">
        <title>Genomic Encyclopedia of Type Strains, Phase IV (KMG-IV): sequencing the most valuable type-strain genomes for metagenomic binning, comparative biology and taxonomic classification.</title>
        <authorList>
            <person name="Goeker M."/>
        </authorList>
    </citation>
    <scope>NUCLEOTIDE SEQUENCE [LARGE SCALE GENOMIC DNA]</scope>
    <source>
        <strain evidence="1 2">DSM 4006</strain>
    </source>
</reference>
<gene>
    <name evidence="1" type="ORF">J2S03_002342</name>
</gene>
<dbReference type="Pfam" id="PF07873">
    <property type="entry name" value="YabP"/>
    <property type="match status" value="1"/>
</dbReference>
<comment type="caution">
    <text evidence="1">The sequence shown here is derived from an EMBL/GenBank/DDBJ whole genome shotgun (WGS) entry which is preliminary data.</text>
</comment>
<dbReference type="InterPro" id="IPR022476">
    <property type="entry name" value="Spore_YabP/YqfC"/>
</dbReference>
<proteinExistence type="predicted"/>
<keyword evidence="2" id="KW-1185">Reference proteome</keyword>
<dbReference type="Proteomes" id="UP001232973">
    <property type="component" value="Unassembled WGS sequence"/>
</dbReference>
<protein>
    <submittedName>
        <fullName evidence="1">Sporulation protein YqfC</fullName>
    </submittedName>
</protein>
<evidence type="ECO:0000313" key="1">
    <source>
        <dbReference type="EMBL" id="MDQ0190477.1"/>
    </source>
</evidence>
<organism evidence="1 2">
    <name type="scientific">Alicyclobacillus cycloheptanicus</name>
    <dbReference type="NCBI Taxonomy" id="1457"/>
    <lineage>
        <taxon>Bacteria</taxon>
        <taxon>Bacillati</taxon>
        <taxon>Bacillota</taxon>
        <taxon>Bacilli</taxon>
        <taxon>Bacillales</taxon>
        <taxon>Alicyclobacillaceae</taxon>
        <taxon>Alicyclobacillus</taxon>
    </lineage>
</organism>
<dbReference type="RefSeq" id="WP_274455452.1">
    <property type="nucleotide sequence ID" value="NZ_CP067097.1"/>
</dbReference>
<dbReference type="EMBL" id="JAUSTP010000019">
    <property type="protein sequence ID" value="MDQ0190477.1"/>
    <property type="molecule type" value="Genomic_DNA"/>
</dbReference>
<sequence>MRAFGKRIKQTASELFSLPPDTLLDIPRLSCLNAEEVVIEHMVALEHVSDTELVVNLGEQTVLIQGRDFVVTLLTSQEIHMKGQVDSITYQRHGRASR</sequence>
<accession>A0ABT9XJJ6</accession>
<name>A0ABT9XJJ6_9BACL</name>
<evidence type="ECO:0000313" key="2">
    <source>
        <dbReference type="Proteomes" id="UP001232973"/>
    </source>
</evidence>